<protein>
    <submittedName>
        <fullName evidence="1">Mevalonate kinase</fullName>
    </submittedName>
</protein>
<keyword evidence="2" id="KW-1185">Reference proteome</keyword>
<evidence type="ECO:0000313" key="1">
    <source>
        <dbReference type="EMBL" id="TNN80795.1"/>
    </source>
</evidence>
<name>A0A4Z2ISC8_9TELE</name>
<dbReference type="OrthoDB" id="1652964at2759"/>
<gene>
    <name evidence="1" type="primary">Mvk</name>
    <name evidence="1" type="ORF">EYF80_008800</name>
</gene>
<proteinExistence type="predicted"/>
<dbReference type="GO" id="GO:0016301">
    <property type="term" value="F:kinase activity"/>
    <property type="evidence" value="ECO:0007669"/>
    <property type="project" value="UniProtKB-KW"/>
</dbReference>
<sequence length="87" mass="9061">MFPSLWAELKPSGGAVNRCCPGGLTRASGATLITVSDTLWQIVALGTMAGMQVKEAGMQVKEILVSAPGKVILHGEHAVVHGKVTYS</sequence>
<evidence type="ECO:0000313" key="2">
    <source>
        <dbReference type="Proteomes" id="UP000314294"/>
    </source>
</evidence>
<organism evidence="1 2">
    <name type="scientific">Liparis tanakae</name>
    <name type="common">Tanaka's snailfish</name>
    <dbReference type="NCBI Taxonomy" id="230148"/>
    <lineage>
        <taxon>Eukaryota</taxon>
        <taxon>Metazoa</taxon>
        <taxon>Chordata</taxon>
        <taxon>Craniata</taxon>
        <taxon>Vertebrata</taxon>
        <taxon>Euteleostomi</taxon>
        <taxon>Actinopterygii</taxon>
        <taxon>Neopterygii</taxon>
        <taxon>Teleostei</taxon>
        <taxon>Neoteleostei</taxon>
        <taxon>Acanthomorphata</taxon>
        <taxon>Eupercaria</taxon>
        <taxon>Perciformes</taxon>
        <taxon>Cottioidei</taxon>
        <taxon>Cottales</taxon>
        <taxon>Liparidae</taxon>
        <taxon>Liparis</taxon>
    </lineage>
</organism>
<dbReference type="InterPro" id="IPR020568">
    <property type="entry name" value="Ribosomal_Su5_D2-typ_SF"/>
</dbReference>
<dbReference type="AlphaFoldDB" id="A0A4Z2ISC8"/>
<comment type="caution">
    <text evidence="1">The sequence shown here is derived from an EMBL/GenBank/DDBJ whole genome shotgun (WGS) entry which is preliminary data.</text>
</comment>
<accession>A0A4Z2ISC8</accession>
<dbReference type="InterPro" id="IPR014721">
    <property type="entry name" value="Ribsml_uS5_D2-typ_fold_subgr"/>
</dbReference>
<keyword evidence="1" id="KW-0418">Kinase</keyword>
<dbReference type="Proteomes" id="UP000314294">
    <property type="component" value="Unassembled WGS sequence"/>
</dbReference>
<keyword evidence="1" id="KW-0808">Transferase</keyword>
<dbReference type="EMBL" id="SRLO01000050">
    <property type="protein sequence ID" value="TNN80795.1"/>
    <property type="molecule type" value="Genomic_DNA"/>
</dbReference>
<dbReference type="SUPFAM" id="SSF54211">
    <property type="entry name" value="Ribosomal protein S5 domain 2-like"/>
    <property type="match status" value="1"/>
</dbReference>
<reference evidence="1 2" key="1">
    <citation type="submission" date="2019-03" db="EMBL/GenBank/DDBJ databases">
        <title>First draft genome of Liparis tanakae, snailfish: a comprehensive survey of snailfish specific genes.</title>
        <authorList>
            <person name="Kim W."/>
            <person name="Song I."/>
            <person name="Jeong J.-H."/>
            <person name="Kim D."/>
            <person name="Kim S."/>
            <person name="Ryu S."/>
            <person name="Song J.Y."/>
            <person name="Lee S.K."/>
        </authorList>
    </citation>
    <scope>NUCLEOTIDE SEQUENCE [LARGE SCALE GENOMIC DNA]</scope>
    <source>
        <tissue evidence="1">Muscle</tissue>
    </source>
</reference>
<dbReference type="Gene3D" id="3.30.230.10">
    <property type="match status" value="1"/>
</dbReference>